<organism evidence="1 2">
    <name type="scientific">Streptomyces scopuliridis</name>
    <dbReference type="NCBI Taxonomy" id="452529"/>
    <lineage>
        <taxon>Bacteria</taxon>
        <taxon>Bacillati</taxon>
        <taxon>Actinomycetota</taxon>
        <taxon>Actinomycetes</taxon>
        <taxon>Kitasatosporales</taxon>
        <taxon>Streptomycetaceae</taxon>
        <taxon>Streptomyces</taxon>
    </lineage>
</organism>
<evidence type="ECO:0000313" key="2">
    <source>
        <dbReference type="Proteomes" id="UP001348369"/>
    </source>
</evidence>
<name>A0ACD4ZT76_9ACTN</name>
<evidence type="ECO:0000313" key="1">
    <source>
        <dbReference type="EMBL" id="WSC01604.1"/>
    </source>
</evidence>
<dbReference type="EMBL" id="CP109109">
    <property type="protein sequence ID" value="WSC01604.1"/>
    <property type="molecule type" value="Genomic_DNA"/>
</dbReference>
<gene>
    <name evidence="1" type="ORF">OG835_34430</name>
</gene>
<sequence>MESFFSPKRTWPDGPYLHFLAQLDDPKYVEFTKAHEGLLSTYGEGVGTVPAQWLHWTVQFPVKSAC</sequence>
<keyword evidence="2" id="KW-1185">Reference proteome</keyword>
<protein>
    <submittedName>
        <fullName evidence="1">Uncharacterized protein</fullName>
    </submittedName>
</protein>
<dbReference type="Proteomes" id="UP001348369">
    <property type="component" value="Chromosome"/>
</dbReference>
<reference evidence="1" key="1">
    <citation type="submission" date="2022-10" db="EMBL/GenBank/DDBJ databases">
        <title>The complete genomes of actinobacterial strains from the NBC collection.</title>
        <authorList>
            <person name="Joergensen T.S."/>
            <person name="Alvarez Arevalo M."/>
            <person name="Sterndorff E.B."/>
            <person name="Faurdal D."/>
            <person name="Vuksanovic O."/>
            <person name="Mourched A.-S."/>
            <person name="Charusanti P."/>
            <person name="Shaw S."/>
            <person name="Blin K."/>
            <person name="Weber T."/>
        </authorList>
    </citation>
    <scope>NUCLEOTIDE SEQUENCE</scope>
    <source>
        <strain evidence="1">NBC 01771</strain>
    </source>
</reference>
<proteinExistence type="predicted"/>
<accession>A0ACD4ZT76</accession>